<name>A0A101IKA5_9EURY</name>
<dbReference type="GO" id="GO:0051536">
    <property type="term" value="F:iron-sulfur cluster binding"/>
    <property type="evidence" value="ECO:0007669"/>
    <property type="project" value="UniProtKB-KW"/>
</dbReference>
<dbReference type="GO" id="GO:0003824">
    <property type="term" value="F:catalytic activity"/>
    <property type="evidence" value="ECO:0007669"/>
    <property type="project" value="InterPro"/>
</dbReference>
<evidence type="ECO:0000256" key="3">
    <source>
        <dbReference type="ARBA" id="ARBA00023014"/>
    </source>
</evidence>
<dbReference type="PANTHER" id="PTHR43432:SF5">
    <property type="entry name" value="ELP3_MIAA_NIFB-LIKE RADICAL SAM CORE DOMAIN-CONTAINING PROTEIN"/>
    <property type="match status" value="1"/>
</dbReference>
<evidence type="ECO:0000256" key="1">
    <source>
        <dbReference type="ARBA" id="ARBA00022723"/>
    </source>
</evidence>
<dbReference type="InterPro" id="IPR007197">
    <property type="entry name" value="rSAM"/>
</dbReference>
<reference evidence="8 9" key="2">
    <citation type="journal article" date="2015" name="MBio">
        <title>Genome-Resolved Metagenomic Analysis Reveals Roles for Candidate Phyla and Other Microbial Community Members in Biogeochemical Transformations in Oil Reservoirs.</title>
        <authorList>
            <person name="Hu P."/>
            <person name="Tom L."/>
            <person name="Singh A."/>
            <person name="Thomas B.C."/>
            <person name="Baker B.J."/>
            <person name="Piceno Y.M."/>
            <person name="Andersen G.L."/>
            <person name="Banfield J.F."/>
        </authorList>
    </citation>
    <scope>NUCLEOTIDE SEQUENCE [LARGE SCALE GENOMIC DNA]</scope>
    <source>
        <strain evidence="6">57_489</strain>
    </source>
</reference>
<dbReference type="Proteomes" id="UP000057043">
    <property type="component" value="Unassembled WGS sequence"/>
</dbReference>
<dbReference type="PANTHER" id="PTHR43432">
    <property type="entry name" value="SLR0285 PROTEIN"/>
    <property type="match status" value="1"/>
</dbReference>
<dbReference type="SFLD" id="SFLDS00029">
    <property type="entry name" value="Radical_SAM"/>
    <property type="match status" value="1"/>
</dbReference>
<dbReference type="SFLD" id="SFLDG01084">
    <property type="entry name" value="Uncharacterised_Radical_SAM_Su"/>
    <property type="match status" value="1"/>
</dbReference>
<gene>
    <name evidence="6" type="ORF">XD72_0845</name>
    <name evidence="7" type="ORF">XE07_0777</name>
</gene>
<evidence type="ECO:0000313" key="8">
    <source>
        <dbReference type="Proteomes" id="UP000053961"/>
    </source>
</evidence>
<dbReference type="Pfam" id="PF04055">
    <property type="entry name" value="Radical_SAM"/>
    <property type="match status" value="1"/>
</dbReference>
<dbReference type="GO" id="GO:0046872">
    <property type="term" value="F:metal ion binding"/>
    <property type="evidence" value="ECO:0007669"/>
    <property type="project" value="UniProtKB-KW"/>
</dbReference>
<dbReference type="PATRIC" id="fig|301375.6.peg.2079"/>
<keyword evidence="3" id="KW-0411">Iron-sulfur</keyword>
<feature type="region of interest" description="Disordered" evidence="4">
    <location>
        <begin position="302"/>
        <end position="324"/>
    </location>
</feature>
<dbReference type="InterPro" id="IPR058240">
    <property type="entry name" value="rSAM_sf"/>
</dbReference>
<dbReference type="EMBL" id="LGFT01000015">
    <property type="protein sequence ID" value="KUK44810.1"/>
    <property type="molecule type" value="Genomic_DNA"/>
</dbReference>
<protein>
    <submittedName>
        <fullName evidence="7">Radical SAM domain protein</fullName>
    </submittedName>
</protein>
<sequence>MTPRLGENNPNIVYTKYETPSAFRKAGAFLPRDLIKKEVYEYRLSPYMGCSKRCQYCFEPHNEFIRENEVKIKTNTVSVLKSNIPELDKTKAILLDGYDCETAEQKERIIRSSLKVIVQYGIPLLIQTKSDLVLRDLDLLEELNDSGVFVNVSFSLTSLNQDHARIFEPYTCSPLNRLKALKRISDVGIQTGIILMPVLPFISDSDEELDHLFSRSAENGCEYVIPEPLRVTSSGKQRDACFGVLKKHFPALVKRYEELYPARQFGPKFGSGPQDNAYLADLLKRIYEVSRRYSLPTVFPSIPKPRSERRETRSRRQCTLDSFL</sequence>
<reference evidence="7" key="1">
    <citation type="journal article" date="2015" name="MBio">
        <title>Genome-resolved metagenomic analysis reveals roles for candidate phyla and other microbial community members in biogeochemical transformations in oil reservoirs.</title>
        <authorList>
            <person name="Hu P."/>
            <person name="Tom L."/>
            <person name="Singh A."/>
            <person name="Thomas B.C."/>
            <person name="Baker B.J."/>
            <person name="Piceno Y.M."/>
            <person name="Andersen G.L."/>
            <person name="Banfield J.F."/>
        </authorList>
    </citation>
    <scope>NUCLEOTIDE SEQUENCE [LARGE SCALE GENOMIC DNA]</scope>
    <source>
        <strain evidence="7">56_747</strain>
    </source>
</reference>
<evidence type="ECO:0000256" key="2">
    <source>
        <dbReference type="ARBA" id="ARBA00023004"/>
    </source>
</evidence>
<evidence type="ECO:0000313" key="9">
    <source>
        <dbReference type="Proteomes" id="UP000057043"/>
    </source>
</evidence>
<dbReference type="AlphaFoldDB" id="A0A101IKA5"/>
<dbReference type="Gene3D" id="3.80.30.30">
    <property type="match status" value="1"/>
</dbReference>
<dbReference type="InterPro" id="IPR040086">
    <property type="entry name" value="MJ0683-like"/>
</dbReference>
<feature type="domain" description="Radical SAM core" evidence="5">
    <location>
        <begin position="45"/>
        <end position="211"/>
    </location>
</feature>
<organism evidence="7 8">
    <name type="scientific">Methanothrix harundinacea</name>
    <dbReference type="NCBI Taxonomy" id="301375"/>
    <lineage>
        <taxon>Archaea</taxon>
        <taxon>Methanobacteriati</taxon>
        <taxon>Methanobacteriota</taxon>
        <taxon>Stenosarchaea group</taxon>
        <taxon>Methanomicrobia</taxon>
        <taxon>Methanotrichales</taxon>
        <taxon>Methanotrichaceae</taxon>
        <taxon>Methanothrix</taxon>
    </lineage>
</organism>
<proteinExistence type="predicted"/>
<keyword evidence="2" id="KW-0408">Iron</keyword>
<accession>A0A101IKA5</accession>
<dbReference type="EMBL" id="LGHB01000007">
    <property type="protein sequence ID" value="KUK96826.1"/>
    <property type="molecule type" value="Genomic_DNA"/>
</dbReference>
<dbReference type="Proteomes" id="UP000053961">
    <property type="component" value="Unassembled WGS sequence"/>
</dbReference>
<dbReference type="SUPFAM" id="SSF102114">
    <property type="entry name" value="Radical SAM enzymes"/>
    <property type="match status" value="1"/>
</dbReference>
<evidence type="ECO:0000259" key="5">
    <source>
        <dbReference type="Pfam" id="PF04055"/>
    </source>
</evidence>
<evidence type="ECO:0000313" key="6">
    <source>
        <dbReference type="EMBL" id="KUK44810.1"/>
    </source>
</evidence>
<evidence type="ECO:0000256" key="4">
    <source>
        <dbReference type="SAM" id="MobiDB-lite"/>
    </source>
</evidence>
<evidence type="ECO:0000313" key="7">
    <source>
        <dbReference type="EMBL" id="KUK96826.1"/>
    </source>
</evidence>
<keyword evidence="1" id="KW-0479">Metal-binding</keyword>
<comment type="caution">
    <text evidence="7">The sequence shown here is derived from an EMBL/GenBank/DDBJ whole genome shotgun (WGS) entry which is preliminary data.</text>
</comment>